<feature type="region of interest" description="Disordered" evidence="1">
    <location>
        <begin position="1"/>
        <end position="82"/>
    </location>
</feature>
<keyword evidence="2" id="KW-1133">Transmembrane helix</keyword>
<proteinExistence type="predicted"/>
<protein>
    <submittedName>
        <fullName evidence="3">PAM68 family protein</fullName>
    </submittedName>
</protein>
<evidence type="ECO:0000313" key="4">
    <source>
        <dbReference type="Proteomes" id="UP000757435"/>
    </source>
</evidence>
<dbReference type="InterPro" id="IPR021855">
    <property type="entry name" value="PAM68-like"/>
</dbReference>
<dbReference type="EMBL" id="JAHHHD010000003">
    <property type="protein sequence ID" value="MBW4657934.1"/>
    <property type="molecule type" value="Genomic_DNA"/>
</dbReference>
<evidence type="ECO:0000256" key="1">
    <source>
        <dbReference type="SAM" id="MobiDB-lite"/>
    </source>
</evidence>
<reference evidence="3" key="1">
    <citation type="submission" date="2021-05" db="EMBL/GenBank/DDBJ databases">
        <authorList>
            <person name="Pietrasiak N."/>
            <person name="Ward R."/>
            <person name="Stajich J.E."/>
            <person name="Kurbessoian T."/>
        </authorList>
    </citation>
    <scope>NUCLEOTIDE SEQUENCE</scope>
    <source>
        <strain evidence="3">UHER 2000/2452</strain>
    </source>
</reference>
<name>A0A951ULR3_9CYAN</name>
<feature type="transmembrane region" description="Helical" evidence="2">
    <location>
        <begin position="125"/>
        <end position="150"/>
    </location>
</feature>
<gene>
    <name evidence="3" type="ORF">KME15_04615</name>
</gene>
<dbReference type="Proteomes" id="UP000757435">
    <property type="component" value="Unassembled WGS sequence"/>
</dbReference>
<evidence type="ECO:0000313" key="3">
    <source>
        <dbReference type="EMBL" id="MBW4657934.1"/>
    </source>
</evidence>
<comment type="caution">
    <text evidence="3">The sequence shown here is derived from an EMBL/GenBank/DDBJ whole genome shotgun (WGS) entry which is preliminary data.</text>
</comment>
<keyword evidence="2" id="KW-0472">Membrane</keyword>
<dbReference type="Pfam" id="PF11947">
    <property type="entry name" value="DUF3464"/>
    <property type="match status" value="1"/>
</dbReference>
<reference evidence="3" key="2">
    <citation type="journal article" date="2022" name="Microbiol. Resour. Announc.">
        <title>Metagenome Sequencing to Explore Phylogenomics of Terrestrial Cyanobacteria.</title>
        <authorList>
            <person name="Ward R.D."/>
            <person name="Stajich J.E."/>
            <person name="Johansen J.R."/>
            <person name="Huntemann M."/>
            <person name="Clum A."/>
            <person name="Foster B."/>
            <person name="Foster B."/>
            <person name="Roux S."/>
            <person name="Palaniappan K."/>
            <person name="Varghese N."/>
            <person name="Mukherjee S."/>
            <person name="Reddy T.B.K."/>
            <person name="Daum C."/>
            <person name="Copeland A."/>
            <person name="Chen I.A."/>
            <person name="Ivanova N.N."/>
            <person name="Kyrpides N.C."/>
            <person name="Shapiro N."/>
            <person name="Eloe-Fadrosh E.A."/>
            <person name="Pietrasiak N."/>
        </authorList>
    </citation>
    <scope>NUCLEOTIDE SEQUENCE</scope>
    <source>
        <strain evidence="3">UHER 2000/2452</strain>
    </source>
</reference>
<feature type="compositionally biased region" description="Low complexity" evidence="1">
    <location>
        <begin position="56"/>
        <end position="68"/>
    </location>
</feature>
<keyword evidence="2" id="KW-0812">Transmembrane</keyword>
<feature type="compositionally biased region" description="Basic and acidic residues" evidence="1">
    <location>
        <begin position="1"/>
        <end position="19"/>
    </location>
</feature>
<sequence length="208" mass="22092">MSSRPELDASKGNGEKGEPDANAAQRQLLPFEPKSRKPVDNSKITPQAKAGKAKGGKPAAKPAAVGKPISGRSGETSRSAIASGIPDEVSRRMVWRMALLCGIPSALGMLTFVGSYLLVINDVDLPTYAVLLVSLGWFGLGVLGLSYGVLSASWDEEVVGSLVGWDEFTTNWGRMRANWRNNAELAKAAKAEADIEARRAAKKAKLGK</sequence>
<dbReference type="PANTHER" id="PTHR34575">
    <property type="entry name" value="PROTEIN PAM68, CHLOROPLASTIC"/>
    <property type="match status" value="1"/>
</dbReference>
<evidence type="ECO:0000256" key="2">
    <source>
        <dbReference type="SAM" id="Phobius"/>
    </source>
</evidence>
<feature type="transmembrane region" description="Helical" evidence="2">
    <location>
        <begin position="97"/>
        <end position="119"/>
    </location>
</feature>
<dbReference type="AlphaFoldDB" id="A0A951ULR3"/>
<organism evidence="3 4">
    <name type="scientific">Drouetiella hepatica Uher 2000/2452</name>
    <dbReference type="NCBI Taxonomy" id="904376"/>
    <lineage>
        <taxon>Bacteria</taxon>
        <taxon>Bacillati</taxon>
        <taxon>Cyanobacteriota</taxon>
        <taxon>Cyanophyceae</taxon>
        <taxon>Oculatellales</taxon>
        <taxon>Oculatellaceae</taxon>
        <taxon>Drouetiella</taxon>
    </lineage>
</organism>
<dbReference type="PANTHER" id="PTHR34575:SF1">
    <property type="entry name" value="PROTEIN PAM68, CHLOROPLASTIC"/>
    <property type="match status" value="1"/>
</dbReference>
<accession>A0A951ULR3</accession>